<protein>
    <recommendedName>
        <fullName evidence="5">Transcription factor hoxa13</fullName>
    </recommendedName>
</protein>
<evidence type="ECO:0000313" key="4">
    <source>
        <dbReference type="Proteomes" id="UP000244722"/>
    </source>
</evidence>
<organism evidence="3 4">
    <name type="scientific">Tuber borchii</name>
    <name type="common">White truffle</name>
    <dbReference type="NCBI Taxonomy" id="42251"/>
    <lineage>
        <taxon>Eukaryota</taxon>
        <taxon>Fungi</taxon>
        <taxon>Dikarya</taxon>
        <taxon>Ascomycota</taxon>
        <taxon>Pezizomycotina</taxon>
        <taxon>Pezizomycetes</taxon>
        <taxon>Pezizales</taxon>
        <taxon>Tuberaceae</taxon>
        <taxon>Tuber</taxon>
    </lineage>
</organism>
<dbReference type="AlphaFoldDB" id="A0A2T7A8Q9"/>
<feature type="transmembrane region" description="Helical" evidence="2">
    <location>
        <begin position="21"/>
        <end position="43"/>
    </location>
</feature>
<sequence>MGVAGTKKNARTRRPTPRTTGGSSTLFSVAARILAWYTLYTVLFRCPTVPTNSSPTICHTSYAISNALRPHLEPYYDTYVSPYIIEYGPNVKHANEHYIIPLYKSASSSYERIAAPHVARGQQYASKEYNRSVKPRVDKVYRKARVYYNGYLSPHVATANEFYATAQPYLTKIRKTAERFYKDFLVPAFKQSLPHVIAACERLRHIIVTTIAPLIKTNGEKAVGWGIGVWSDIVRPQVGRIGKRLGGTGSGVPAAASISTSIFSSFPSTDTAKATASAKTSASSQVAGANEGEAWDNEAKKPTKEEIQEIIKADLVNWKVKFDAATEKAARDLNSQIDEILIEAKNRQEIHVQKEIESLEELIEREFSFLKKVVQELARPVDFEKEKEHQQTSEETFAAKSKKSGIEIRDKAQSIRVESQQFLSDVYADVVMAADSHLDGLDSVLDLAMQELGMKWAWMDYVTYKDWQKYHELKKDFDNLRRSVVQAAQGNQKLTEITRWTENDWEGKATEIAKEAADQLKRLKTVSKRKMQLSDPSDDFFELVVEDPLSTVKKLMGESLEEVIGTQQPEAQGVEKVKNCHPICSQKAATAIPEAVLAKEESTPATPSISSVASEIKEPIKPKVWGGVYAGFVTGSKVEYDVDDDEETFGEKAQSAIDAASSKFADASRAVSAAIAGATTTQSPGEKYASIASEKYESAVSAASSVLYGTPQPGGESLVSIATDKYSAAVAAASSVIYGTPTPRAEAFAAEAKRKYAAVLSAAEESYSSLLASSASIQSQYDHAVKQALIAYQSVTDAASTKVHGTPQPAVESMVSAAKVKYREALSEAQKTFDDWYNAAPTAVSTPTPPYQPVASAISKIAENAASTASEKIYGTPQSFAESAASVVGEYLATATTNAEQEYESMKAFISELVYGKEPTYTESVMSRFSSLWHATPAPSLSHAGSSYSSATSATGSTITTPPSLESIISYANAQVQSAISAASEQVYGPTPTQGSLESMSSVVGEAYSSAHSRVSSAIYGRETTAAFESASARINAALESAKSAISEAVYGTEKGTVEEATSAISQTVSTVTEVVAAAVSDARTRVSEAVYGPEKGFVESAQRRVEGAVESGRRRLGEILHEYVTQATKAASSVASSASSVIAPPEPKAHEKVASSVSSATVKVKEAYEKVREEL</sequence>
<keyword evidence="2" id="KW-1133">Transmembrane helix</keyword>
<keyword evidence="2" id="KW-0472">Membrane</keyword>
<dbReference type="EMBL" id="NESQ01000004">
    <property type="protein sequence ID" value="PUU84110.1"/>
    <property type="molecule type" value="Genomic_DNA"/>
</dbReference>
<evidence type="ECO:0008006" key="5">
    <source>
        <dbReference type="Google" id="ProtNLM"/>
    </source>
</evidence>
<evidence type="ECO:0000256" key="2">
    <source>
        <dbReference type="SAM" id="Phobius"/>
    </source>
</evidence>
<dbReference type="OrthoDB" id="3260408at2759"/>
<accession>A0A2T7A8Q9</accession>
<proteinExistence type="predicted"/>
<keyword evidence="4" id="KW-1185">Reference proteome</keyword>
<evidence type="ECO:0000256" key="1">
    <source>
        <dbReference type="SAM" id="MobiDB-lite"/>
    </source>
</evidence>
<dbReference type="PANTHER" id="PTHR23242">
    <property type="entry name" value="TRANSCRIPTION FACTOR HOXA13"/>
    <property type="match status" value="1"/>
</dbReference>
<evidence type="ECO:0000313" key="3">
    <source>
        <dbReference type="EMBL" id="PUU84110.1"/>
    </source>
</evidence>
<dbReference type="STRING" id="42251.A0A2T7A8Q9"/>
<reference evidence="3 4" key="1">
    <citation type="submission" date="2017-04" db="EMBL/GenBank/DDBJ databases">
        <title>Draft genome sequence of Tuber borchii Vittad., a whitish edible truffle.</title>
        <authorList>
            <consortium name="DOE Joint Genome Institute"/>
            <person name="Murat C."/>
            <person name="Kuo A."/>
            <person name="Barry K.W."/>
            <person name="Clum A."/>
            <person name="Dockter R.B."/>
            <person name="Fauchery L."/>
            <person name="Iotti M."/>
            <person name="Kohler A."/>
            <person name="Labutti K."/>
            <person name="Lindquist E.A."/>
            <person name="Lipzen A."/>
            <person name="Ohm R.A."/>
            <person name="Wang M."/>
            <person name="Grigoriev I.V."/>
            <person name="Zambonelli A."/>
            <person name="Martin F.M."/>
        </authorList>
    </citation>
    <scope>NUCLEOTIDE SEQUENCE [LARGE SCALE GENOMIC DNA]</scope>
    <source>
        <strain evidence="3 4">Tbo3840</strain>
    </source>
</reference>
<gene>
    <name evidence="3" type="ORF">B9Z19DRAFT_961758</name>
</gene>
<name>A0A2T7A8Q9_TUBBO</name>
<dbReference type="Proteomes" id="UP000244722">
    <property type="component" value="Unassembled WGS sequence"/>
</dbReference>
<keyword evidence="2" id="KW-0812">Transmembrane</keyword>
<feature type="region of interest" description="Disordered" evidence="1">
    <location>
        <begin position="1"/>
        <end position="23"/>
    </location>
</feature>
<dbReference type="PANTHER" id="PTHR23242:SF9">
    <property type="entry name" value="TRANSCRIPTION FACTOR HOXA13"/>
    <property type="match status" value="1"/>
</dbReference>
<comment type="caution">
    <text evidence="3">The sequence shown here is derived from an EMBL/GenBank/DDBJ whole genome shotgun (WGS) entry which is preliminary data.</text>
</comment>